<dbReference type="SUPFAM" id="SSF69322">
    <property type="entry name" value="Tricorn protease domain 2"/>
    <property type="match status" value="1"/>
</dbReference>
<reference evidence="1 2" key="1">
    <citation type="journal article" date="2024" name="Nat. Commun.">
        <title>Phylogenomics reveals the evolutionary origins of lichenization in chlorophyte algae.</title>
        <authorList>
            <person name="Puginier C."/>
            <person name="Libourel C."/>
            <person name="Otte J."/>
            <person name="Skaloud P."/>
            <person name="Haon M."/>
            <person name="Grisel S."/>
            <person name="Petersen M."/>
            <person name="Berrin J.G."/>
            <person name="Delaux P.M."/>
            <person name="Dal Grande F."/>
            <person name="Keller J."/>
        </authorList>
    </citation>
    <scope>NUCLEOTIDE SEQUENCE [LARGE SCALE GENOMIC DNA]</scope>
    <source>
        <strain evidence="1 2">SAG 2036</strain>
    </source>
</reference>
<evidence type="ECO:0000313" key="1">
    <source>
        <dbReference type="EMBL" id="KAK9805806.1"/>
    </source>
</evidence>
<sequence>MCVSDGQICLVDLSKDCLEHTSVTTVSSPKRQKRELAHISVTVAATLPLGSMPPVRQAKPGLLSAALQRPLIAHMLVGLRGVDLGRLARTCRAAAELVAQASPEVWQAVATSCLPPRHPVRTSREIPDIRAALNNYAHSQAALRQGQIQCQLHIPHVVGTPVFAPNGKDFAARLWGFHGRSTVHFCTLECEEDGDEEYHHNSHHFCLMVFFEDGSKKPLVKLPMTTASFSDWTWSADGQSLICISVLDFPKQPDLRVLETNVHTGAHKSVDISMPDTVPLMDEEADIEADFQLSAHGEAIACHVEGDDIPLYAVIFDAASGDVITQITEEMELPGVYSMPIWHPELPILAYFENSELRVHNVKTNEIVGVFNSDWPASHLDEAEISPWL</sequence>
<organism evidence="1 2">
    <name type="scientific">Symbiochloris irregularis</name>
    <dbReference type="NCBI Taxonomy" id="706552"/>
    <lineage>
        <taxon>Eukaryota</taxon>
        <taxon>Viridiplantae</taxon>
        <taxon>Chlorophyta</taxon>
        <taxon>core chlorophytes</taxon>
        <taxon>Trebouxiophyceae</taxon>
        <taxon>Trebouxiales</taxon>
        <taxon>Trebouxiaceae</taxon>
        <taxon>Symbiochloris</taxon>
    </lineage>
</organism>
<accession>A0AAW1P881</accession>
<protein>
    <recommendedName>
        <fullName evidence="3">F-box domain-containing protein</fullName>
    </recommendedName>
</protein>
<name>A0AAW1P881_9CHLO</name>
<gene>
    <name evidence="1" type="ORF">WJX73_001950</name>
</gene>
<proteinExistence type="predicted"/>
<keyword evidence="2" id="KW-1185">Reference proteome</keyword>
<dbReference type="EMBL" id="JALJOQ010000041">
    <property type="protein sequence ID" value="KAK9805806.1"/>
    <property type="molecule type" value="Genomic_DNA"/>
</dbReference>
<evidence type="ECO:0000313" key="2">
    <source>
        <dbReference type="Proteomes" id="UP001465755"/>
    </source>
</evidence>
<comment type="caution">
    <text evidence="1">The sequence shown here is derived from an EMBL/GenBank/DDBJ whole genome shotgun (WGS) entry which is preliminary data.</text>
</comment>
<dbReference type="Proteomes" id="UP001465755">
    <property type="component" value="Unassembled WGS sequence"/>
</dbReference>
<evidence type="ECO:0008006" key="3">
    <source>
        <dbReference type="Google" id="ProtNLM"/>
    </source>
</evidence>
<dbReference type="AlphaFoldDB" id="A0AAW1P881"/>